<evidence type="ECO:0000259" key="1">
    <source>
        <dbReference type="Pfam" id="PF14530"/>
    </source>
</evidence>
<protein>
    <submittedName>
        <fullName evidence="2">Rubrerythrin</fullName>
    </submittedName>
</protein>
<dbReference type="InterPro" id="IPR012347">
    <property type="entry name" value="Ferritin-like"/>
</dbReference>
<keyword evidence="3" id="KW-1185">Reference proteome</keyword>
<dbReference type="Pfam" id="PF14530">
    <property type="entry name" value="DUF4439"/>
    <property type="match status" value="1"/>
</dbReference>
<dbReference type="RefSeq" id="WP_182539338.1">
    <property type="nucleotide sequence ID" value="NZ_JACGXA010000001.1"/>
</dbReference>
<comment type="caution">
    <text evidence="2">The sequence shown here is derived from an EMBL/GenBank/DDBJ whole genome shotgun (WGS) entry which is preliminary data.</text>
</comment>
<dbReference type="CDD" id="cd00657">
    <property type="entry name" value="Ferritin_like"/>
    <property type="match status" value="1"/>
</dbReference>
<gene>
    <name evidence="2" type="ORF">FB382_002346</name>
</gene>
<sequence length="147" mass="15431">MTADSRVDALQTALAAEHAAVYVYGALAGQADPVTDARLRTDLTAAYAVHRGRRDALARAVVDAGATPVAAEPAYELPSPLGTAAALTRAALGLERATAETYAWVVARTTGPDRRRAVEAVNDAAVRELVFRGTPEMLPGANEYADR</sequence>
<feature type="domain" description="DUF4439" evidence="1">
    <location>
        <begin position="9"/>
        <end position="142"/>
    </location>
</feature>
<dbReference type="InterPro" id="IPR009078">
    <property type="entry name" value="Ferritin-like_SF"/>
</dbReference>
<dbReference type="SUPFAM" id="SSF47240">
    <property type="entry name" value="Ferritin-like"/>
    <property type="match status" value="1"/>
</dbReference>
<dbReference type="Proteomes" id="UP000580910">
    <property type="component" value="Unassembled WGS sequence"/>
</dbReference>
<organism evidence="2 3">
    <name type="scientific">Nocardioides ginsengisegetis</name>
    <dbReference type="NCBI Taxonomy" id="661491"/>
    <lineage>
        <taxon>Bacteria</taxon>
        <taxon>Bacillati</taxon>
        <taxon>Actinomycetota</taxon>
        <taxon>Actinomycetes</taxon>
        <taxon>Propionibacteriales</taxon>
        <taxon>Nocardioidaceae</taxon>
        <taxon>Nocardioides</taxon>
    </lineage>
</organism>
<accession>A0A7W3J0H9</accession>
<dbReference type="EMBL" id="JACGXA010000001">
    <property type="protein sequence ID" value="MBA8804055.1"/>
    <property type="molecule type" value="Genomic_DNA"/>
</dbReference>
<dbReference type="InterPro" id="IPR029447">
    <property type="entry name" value="DUF4439"/>
</dbReference>
<reference evidence="2 3" key="1">
    <citation type="submission" date="2020-07" db="EMBL/GenBank/DDBJ databases">
        <title>Sequencing the genomes of 1000 actinobacteria strains.</title>
        <authorList>
            <person name="Klenk H.-P."/>
        </authorList>
    </citation>
    <scope>NUCLEOTIDE SEQUENCE [LARGE SCALE GENOMIC DNA]</scope>
    <source>
        <strain evidence="2 3">DSM 21349</strain>
    </source>
</reference>
<dbReference type="Gene3D" id="1.20.1260.10">
    <property type="match status" value="1"/>
</dbReference>
<evidence type="ECO:0000313" key="2">
    <source>
        <dbReference type="EMBL" id="MBA8804055.1"/>
    </source>
</evidence>
<name>A0A7W3J0H9_9ACTN</name>
<evidence type="ECO:0000313" key="3">
    <source>
        <dbReference type="Proteomes" id="UP000580910"/>
    </source>
</evidence>
<dbReference type="AlphaFoldDB" id="A0A7W3J0H9"/>
<proteinExistence type="predicted"/>